<dbReference type="GO" id="GO:0016020">
    <property type="term" value="C:membrane"/>
    <property type="evidence" value="ECO:0007669"/>
    <property type="project" value="UniProtKB-SubCell"/>
</dbReference>
<dbReference type="Pfam" id="PF00034">
    <property type="entry name" value="Cytochrom_C"/>
    <property type="match status" value="2"/>
</dbReference>
<evidence type="ECO:0000256" key="1">
    <source>
        <dbReference type="ARBA" id="ARBA00004141"/>
    </source>
</evidence>
<dbReference type="InterPro" id="IPR036909">
    <property type="entry name" value="Cyt_c-like_dom_sf"/>
</dbReference>
<evidence type="ECO:0000259" key="17">
    <source>
        <dbReference type="PROSITE" id="PS50857"/>
    </source>
</evidence>
<dbReference type="InterPro" id="IPR008972">
    <property type="entry name" value="Cupredoxin"/>
</dbReference>
<dbReference type="GO" id="GO:0004129">
    <property type="term" value="F:cytochrome-c oxidase activity"/>
    <property type="evidence" value="ECO:0007669"/>
    <property type="project" value="UniProtKB-EC"/>
</dbReference>
<sequence>MPLAVVLILLVVGSLVFHFLSPWTFTPLASNWGAIDFTIDITFVVTGFVFVAVNLFMAWCVIRYRAKAGSKANYEPENQKLEWILTVVTTVLVAAMLAPGLFVWASFVKVPDNAIEIEAIGQQWHWSYRLPGEDGEFGNVHNAFVTADNPFGMDPEDPNGLDDILVSSAEVHVPVGTPVKFNLRSKDVLHDFAVAQFRVKMDLVPGMMTYMWLTPTVNGRYELLCEELCGIAHYAMRGAVIVEDKADYLAWVDTHPTYAETLAVAAGNATVGQAQYAVCAACHGPQGEGVVAMNGPKLAGQSAWYLSNQIKAFKAGLRGSHEDDIYGRQMAPMAMILANDAAVNNVIAHIQSLPDTAPEATVEGNPAAGEKLYTVCSYCHGPDGQGYQTMNAPRLAGMSDWYLARQLEHFRNGVRGGHPQDYYGMQMGFMSQVLQDEQKLNDVVAYINTL</sequence>
<dbReference type="SUPFAM" id="SSF81464">
    <property type="entry name" value="Cytochrome c oxidase subunit II-like, transmembrane region"/>
    <property type="match status" value="1"/>
</dbReference>
<dbReference type="EC" id="7.1.1.9" evidence="3"/>
<comment type="subcellular location">
    <subcellularLocation>
        <location evidence="1">Membrane</location>
        <topology evidence="1">Multi-pass membrane protein</topology>
    </subcellularLocation>
</comment>
<keyword evidence="13 16" id="KW-0472">Membrane</keyword>
<keyword evidence="11 15" id="KW-0408">Iron</keyword>
<evidence type="ECO:0000256" key="9">
    <source>
        <dbReference type="ARBA" id="ARBA00022982"/>
    </source>
</evidence>
<evidence type="ECO:0000256" key="16">
    <source>
        <dbReference type="SAM" id="Phobius"/>
    </source>
</evidence>
<dbReference type="Gene3D" id="1.10.760.10">
    <property type="entry name" value="Cytochrome c-like domain"/>
    <property type="match status" value="2"/>
</dbReference>
<dbReference type="PRINTS" id="PR01166">
    <property type="entry name" value="CYCOXIDASEII"/>
</dbReference>
<comment type="similarity">
    <text evidence="2">Belongs to the cytochrome c oxidase subunit 2 family.</text>
</comment>
<evidence type="ECO:0000256" key="10">
    <source>
        <dbReference type="ARBA" id="ARBA00022989"/>
    </source>
</evidence>
<dbReference type="EMBL" id="CP016268">
    <property type="protein sequence ID" value="ANO52412.1"/>
    <property type="molecule type" value="Genomic_DNA"/>
</dbReference>
<organism evidence="19 20">
    <name type="scientific">Woeseia oceani</name>
    <dbReference type="NCBI Taxonomy" id="1548547"/>
    <lineage>
        <taxon>Bacteria</taxon>
        <taxon>Pseudomonadati</taxon>
        <taxon>Pseudomonadota</taxon>
        <taxon>Gammaproteobacteria</taxon>
        <taxon>Woeseiales</taxon>
        <taxon>Woeseiaceae</taxon>
        <taxon>Woeseia</taxon>
    </lineage>
</organism>
<feature type="domain" description="Cytochrome c" evidence="18">
    <location>
        <begin position="364"/>
        <end position="450"/>
    </location>
</feature>
<dbReference type="Pfam" id="PF00116">
    <property type="entry name" value="COX2"/>
    <property type="match status" value="1"/>
</dbReference>
<keyword evidence="6 16" id="KW-0812">Transmembrane</keyword>
<dbReference type="InterPro" id="IPR045187">
    <property type="entry name" value="CcO_II"/>
</dbReference>
<keyword evidence="9" id="KW-0249">Electron transport</keyword>
<dbReference type="GO" id="GO:0005507">
    <property type="term" value="F:copper ion binding"/>
    <property type="evidence" value="ECO:0007669"/>
    <property type="project" value="InterPro"/>
</dbReference>
<comment type="catalytic activity">
    <reaction evidence="14">
        <text>4 Fe(II)-[cytochrome c] + O2 + 8 H(+)(in) = 4 Fe(III)-[cytochrome c] + 2 H2O + 4 H(+)(out)</text>
        <dbReference type="Rhea" id="RHEA:11436"/>
        <dbReference type="Rhea" id="RHEA-COMP:10350"/>
        <dbReference type="Rhea" id="RHEA-COMP:14399"/>
        <dbReference type="ChEBI" id="CHEBI:15377"/>
        <dbReference type="ChEBI" id="CHEBI:15378"/>
        <dbReference type="ChEBI" id="CHEBI:15379"/>
        <dbReference type="ChEBI" id="CHEBI:29033"/>
        <dbReference type="ChEBI" id="CHEBI:29034"/>
        <dbReference type="EC" id="7.1.1.9"/>
    </reaction>
</comment>
<dbReference type="GO" id="GO:0042773">
    <property type="term" value="P:ATP synthesis coupled electron transport"/>
    <property type="evidence" value="ECO:0007669"/>
    <property type="project" value="TreeGrafter"/>
</dbReference>
<dbReference type="InterPro" id="IPR002429">
    <property type="entry name" value="CcO_II-like_C"/>
</dbReference>
<evidence type="ECO:0000256" key="15">
    <source>
        <dbReference type="PROSITE-ProRule" id="PRU00433"/>
    </source>
</evidence>
<feature type="domain" description="Cytochrome oxidase subunit II copper A binding" evidence="17">
    <location>
        <begin position="112"/>
        <end position="254"/>
    </location>
</feature>
<evidence type="ECO:0000256" key="5">
    <source>
        <dbReference type="ARBA" id="ARBA00022617"/>
    </source>
</evidence>
<keyword evidence="20" id="KW-1185">Reference proteome</keyword>
<dbReference type="KEGG" id="woc:BA177_15550"/>
<gene>
    <name evidence="19" type="ORF">BA177_15550</name>
</gene>
<dbReference type="RefSeq" id="WP_068617698.1">
    <property type="nucleotide sequence ID" value="NZ_CP016268.1"/>
</dbReference>
<keyword evidence="10 16" id="KW-1133">Transmembrane helix</keyword>
<dbReference type="PROSITE" id="PS00078">
    <property type="entry name" value="COX2"/>
    <property type="match status" value="1"/>
</dbReference>
<dbReference type="InterPro" id="IPR001505">
    <property type="entry name" value="Copper_CuA"/>
</dbReference>
<keyword evidence="12" id="KW-0186">Copper</keyword>
<evidence type="ECO:0000259" key="18">
    <source>
        <dbReference type="PROSITE" id="PS51007"/>
    </source>
</evidence>
<evidence type="ECO:0000256" key="6">
    <source>
        <dbReference type="ARBA" id="ARBA00022692"/>
    </source>
</evidence>
<feature type="domain" description="Cytochrome c" evidence="18">
    <location>
        <begin position="267"/>
        <end position="354"/>
    </location>
</feature>
<keyword evidence="7 15" id="KW-0479">Metal-binding</keyword>
<evidence type="ECO:0000256" key="4">
    <source>
        <dbReference type="ARBA" id="ARBA00022448"/>
    </source>
</evidence>
<dbReference type="SUPFAM" id="SSF49503">
    <property type="entry name" value="Cupredoxins"/>
    <property type="match status" value="1"/>
</dbReference>
<evidence type="ECO:0000256" key="12">
    <source>
        <dbReference type="ARBA" id="ARBA00023008"/>
    </source>
</evidence>
<evidence type="ECO:0000256" key="7">
    <source>
        <dbReference type="ARBA" id="ARBA00022723"/>
    </source>
</evidence>
<accession>A0A193LIS8</accession>
<dbReference type="PANTHER" id="PTHR22888">
    <property type="entry name" value="CYTOCHROME C OXIDASE, SUBUNIT II"/>
    <property type="match status" value="1"/>
</dbReference>
<evidence type="ECO:0000256" key="3">
    <source>
        <dbReference type="ARBA" id="ARBA00012949"/>
    </source>
</evidence>
<evidence type="ECO:0000256" key="2">
    <source>
        <dbReference type="ARBA" id="ARBA00007866"/>
    </source>
</evidence>
<reference evidence="19 20" key="1">
    <citation type="submission" date="2016-06" db="EMBL/GenBank/DDBJ databases">
        <title>Complete genome sequence of a deep-branching marine Gamma Proteobacterium Woeseia oceani type strain XK5.</title>
        <authorList>
            <person name="Mu D."/>
            <person name="Du Z."/>
        </authorList>
    </citation>
    <scope>NUCLEOTIDE SEQUENCE [LARGE SCALE GENOMIC DNA]</scope>
    <source>
        <strain evidence="19 20">XK5</strain>
    </source>
</reference>
<dbReference type="Gene3D" id="2.60.40.420">
    <property type="entry name" value="Cupredoxins - blue copper proteins"/>
    <property type="match status" value="1"/>
</dbReference>
<name>A0A193LIS8_9GAMM</name>
<dbReference type="SUPFAM" id="SSF46626">
    <property type="entry name" value="Cytochrome c"/>
    <property type="match status" value="2"/>
</dbReference>
<dbReference type="Proteomes" id="UP000092695">
    <property type="component" value="Chromosome"/>
</dbReference>
<dbReference type="Gene3D" id="1.10.287.90">
    <property type="match status" value="1"/>
</dbReference>
<dbReference type="PANTHER" id="PTHR22888:SF9">
    <property type="entry name" value="CYTOCHROME C OXIDASE SUBUNIT 2"/>
    <property type="match status" value="1"/>
</dbReference>
<dbReference type="STRING" id="1548547.BA177_15550"/>
<feature type="transmembrane region" description="Helical" evidence="16">
    <location>
        <begin position="83"/>
        <end position="107"/>
    </location>
</feature>
<protein>
    <recommendedName>
        <fullName evidence="3">cytochrome-c oxidase</fullName>
        <ecNumber evidence="3">7.1.1.9</ecNumber>
    </recommendedName>
</protein>
<evidence type="ECO:0000256" key="8">
    <source>
        <dbReference type="ARBA" id="ARBA00022967"/>
    </source>
</evidence>
<evidence type="ECO:0000313" key="20">
    <source>
        <dbReference type="Proteomes" id="UP000092695"/>
    </source>
</evidence>
<dbReference type="InterPro" id="IPR036257">
    <property type="entry name" value="Cyt_c_oxidase_su2_TM_sf"/>
</dbReference>
<evidence type="ECO:0000313" key="19">
    <source>
        <dbReference type="EMBL" id="ANO52412.1"/>
    </source>
</evidence>
<dbReference type="OrthoDB" id="9773456at2"/>
<dbReference type="PROSITE" id="PS50857">
    <property type="entry name" value="COX2_CUA"/>
    <property type="match status" value="1"/>
</dbReference>
<keyword evidence="4" id="KW-0813">Transport</keyword>
<dbReference type="GO" id="GO:0020037">
    <property type="term" value="F:heme binding"/>
    <property type="evidence" value="ECO:0007669"/>
    <property type="project" value="InterPro"/>
</dbReference>
<dbReference type="CDD" id="cd13919">
    <property type="entry name" value="CuRO_HCO_II_like_5"/>
    <property type="match status" value="1"/>
</dbReference>
<evidence type="ECO:0000256" key="11">
    <source>
        <dbReference type="ARBA" id="ARBA00023004"/>
    </source>
</evidence>
<evidence type="ECO:0000256" key="13">
    <source>
        <dbReference type="ARBA" id="ARBA00023136"/>
    </source>
</evidence>
<keyword evidence="5 15" id="KW-0349">Heme</keyword>
<dbReference type="AlphaFoldDB" id="A0A193LIS8"/>
<proteinExistence type="inferred from homology"/>
<feature type="transmembrane region" description="Helical" evidence="16">
    <location>
        <begin position="41"/>
        <end position="62"/>
    </location>
</feature>
<dbReference type="InterPro" id="IPR009056">
    <property type="entry name" value="Cyt_c-like_dom"/>
</dbReference>
<dbReference type="PROSITE" id="PS51007">
    <property type="entry name" value="CYTC"/>
    <property type="match status" value="2"/>
</dbReference>
<keyword evidence="8" id="KW-1278">Translocase</keyword>
<evidence type="ECO:0000256" key="14">
    <source>
        <dbReference type="ARBA" id="ARBA00047816"/>
    </source>
</evidence>